<dbReference type="InterPro" id="IPR035897">
    <property type="entry name" value="Toll_tir_struct_dom_sf"/>
</dbReference>
<proteinExistence type="predicted"/>
<dbReference type="GO" id="GO:0007165">
    <property type="term" value="P:signal transduction"/>
    <property type="evidence" value="ECO:0007669"/>
    <property type="project" value="InterPro"/>
</dbReference>
<dbReference type="EMBL" id="PYAA01000031">
    <property type="protein sequence ID" value="RAN96997.1"/>
    <property type="molecule type" value="Genomic_DNA"/>
</dbReference>
<gene>
    <name evidence="2" type="ORF">LAH08_04697</name>
    <name evidence="3" type="ORF">MED15_04458</name>
</gene>
<dbReference type="SUPFAM" id="SSF52200">
    <property type="entry name" value="Toll/Interleukin receptor TIR domain"/>
    <property type="match status" value="1"/>
</dbReference>
<dbReference type="Gene3D" id="3.40.50.10140">
    <property type="entry name" value="Toll/interleukin-1 receptor homology (TIR) domain"/>
    <property type="match status" value="1"/>
</dbReference>
<protein>
    <recommendedName>
        <fullName evidence="1">TIR domain-containing protein</fullName>
    </recommendedName>
</protein>
<dbReference type="Proteomes" id="UP000249045">
    <property type="component" value="Unassembled WGS sequence"/>
</dbReference>
<comment type="caution">
    <text evidence="2">The sequence shown here is derived from an EMBL/GenBank/DDBJ whole genome shotgun (WGS) entry which is preliminary data.</text>
</comment>
<dbReference type="InterPro" id="IPR047603">
    <property type="entry name" value="FxsC_N"/>
</dbReference>
<evidence type="ECO:0000313" key="4">
    <source>
        <dbReference type="Proteomes" id="UP000248966"/>
    </source>
</evidence>
<name>A0A328MYP5_9ACTN</name>
<dbReference type="InterPro" id="IPR000157">
    <property type="entry name" value="TIR_dom"/>
</dbReference>
<keyword evidence="5" id="KW-1185">Reference proteome</keyword>
<feature type="domain" description="TIR" evidence="1">
    <location>
        <begin position="55"/>
        <end position="131"/>
    </location>
</feature>
<evidence type="ECO:0000313" key="3">
    <source>
        <dbReference type="EMBL" id="RAO14111.1"/>
    </source>
</evidence>
<organism evidence="2 4">
    <name type="scientific">Micromonospora noduli</name>
    <dbReference type="NCBI Taxonomy" id="709876"/>
    <lineage>
        <taxon>Bacteria</taxon>
        <taxon>Bacillati</taxon>
        <taxon>Actinomycetota</taxon>
        <taxon>Actinomycetes</taxon>
        <taxon>Micromonosporales</taxon>
        <taxon>Micromonosporaceae</taxon>
        <taxon>Micromonospora</taxon>
    </lineage>
</organism>
<dbReference type="EMBL" id="PYAC01000023">
    <property type="protein sequence ID" value="RAO14111.1"/>
    <property type="molecule type" value="Genomic_DNA"/>
</dbReference>
<sequence>MSEAVAVADTRTPLFFVSYSRPQIRRAGNTPHAYLSRFFDDLSTHVSELVGLPTGVDPGFMDSSLGGGERWTPELLRAAGTCQVFIPLVSSSFISSAWCAMEWHAFARRRIEPRVAGGSAHETAIVPVNWSPTAESSLPPSIRAIQRFSPTAIPDDNTVARQYEQEGVYGLLTMQQEQAYRAVVWRLAQRVVAIHRAYHVHPLVPAGVDELRTLFTEEAAA</sequence>
<evidence type="ECO:0000259" key="1">
    <source>
        <dbReference type="Pfam" id="PF13676"/>
    </source>
</evidence>
<dbReference type="NCBIfam" id="NF040588">
    <property type="entry name" value="FxsC_Nterm"/>
    <property type="match status" value="1"/>
</dbReference>
<dbReference type="AlphaFoldDB" id="A0A328MYP5"/>
<reference evidence="4 5" key="1">
    <citation type="submission" date="2018-03" db="EMBL/GenBank/DDBJ databases">
        <title>Defining the species Micromonospora saelicesensis and Micromonospora noduli under the framework of genomics.</title>
        <authorList>
            <person name="Riesco R."/>
            <person name="Trujillo M.E."/>
        </authorList>
    </citation>
    <scope>NUCLEOTIDE SEQUENCE [LARGE SCALE GENOMIC DNA]</scope>
    <source>
        <strain evidence="2 4">LAH08</strain>
        <strain evidence="3 5">MED15</strain>
    </source>
</reference>
<dbReference type="Pfam" id="PF13676">
    <property type="entry name" value="TIR_2"/>
    <property type="match status" value="1"/>
</dbReference>
<evidence type="ECO:0000313" key="5">
    <source>
        <dbReference type="Proteomes" id="UP000249045"/>
    </source>
</evidence>
<dbReference type="RefSeq" id="WP_112586674.1">
    <property type="nucleotide sequence ID" value="NZ_PYAA01000031.1"/>
</dbReference>
<dbReference type="Proteomes" id="UP000248966">
    <property type="component" value="Unassembled WGS sequence"/>
</dbReference>
<evidence type="ECO:0000313" key="2">
    <source>
        <dbReference type="EMBL" id="RAN96997.1"/>
    </source>
</evidence>
<accession>A0A328MYP5</accession>